<name>A0A1X9VNU3_9VIRU</name>
<dbReference type="EMBL" id="KY565525">
    <property type="protein sequence ID" value="ARR75005.1"/>
    <property type="molecule type" value="Genomic_DNA"/>
</dbReference>
<protein>
    <submittedName>
        <fullName evidence="1">Uncharacterized protein</fullName>
    </submittedName>
</protein>
<evidence type="ECO:0000313" key="1">
    <source>
        <dbReference type="EMBL" id="ARR75005.1"/>
    </source>
</evidence>
<organism evidence="1">
    <name type="scientific">Mimivirus AB-566-O17</name>
    <dbReference type="NCBI Taxonomy" id="1988039"/>
    <lineage>
        <taxon>Viruses</taxon>
        <taxon>Varidnaviria</taxon>
        <taxon>Bamfordvirae</taxon>
        <taxon>Nucleocytoviricota</taxon>
        <taxon>Megaviricetes</taxon>
        <taxon>Imitervirales</taxon>
        <taxon>Mimiviridae</taxon>
        <taxon>Megamimivirinae</taxon>
        <taxon>Mimivirus</taxon>
    </lineage>
</organism>
<accession>A0A1X9VNU3</accession>
<gene>
    <name evidence="1" type="ORF">SAGO17_0087</name>
</gene>
<reference evidence="1" key="1">
    <citation type="journal article" date="2017" name="ISME J.">
        <title>Genomic exploration of individual giant ocean viruses.</title>
        <authorList>
            <person name="Wilson W.H."/>
            <person name="Gilg I.C."/>
            <person name="Moniruzzaman M."/>
            <person name="Field E.K."/>
            <person name="Koren S."/>
            <person name="LeCleir G.R."/>
            <person name="Martinez Martinez J."/>
            <person name="Poulton N.J."/>
            <person name="Swan B.K."/>
            <person name="Stepanauskas R."/>
            <person name="Wilhelm S.W."/>
        </authorList>
    </citation>
    <scope>NUCLEOTIDE SEQUENCE</scope>
</reference>
<sequence>MENEYYSDSELDVIEENEYQEELKIESFSREIDELSYNVYYIIRDFNDGTRMLANNSLFMFEEYIRLVILSESNEYILYSSTDPRLVKEFLCEYKDSIDANYRLLSGMIKTNVDYHTFVAFCVAFSDIE</sequence>
<proteinExistence type="predicted"/>